<evidence type="ECO:0000256" key="7">
    <source>
        <dbReference type="ARBA" id="ARBA00023239"/>
    </source>
</evidence>
<evidence type="ECO:0000256" key="2">
    <source>
        <dbReference type="ARBA" id="ARBA00003444"/>
    </source>
</evidence>
<dbReference type="EMBL" id="JAAAUB010000008">
    <property type="protein sequence ID" value="NMH16825.1"/>
    <property type="molecule type" value="Genomic_DNA"/>
</dbReference>
<dbReference type="InterPro" id="IPR005860">
    <property type="entry name" value="CobD"/>
</dbReference>
<keyword evidence="7 11" id="KW-0456">Lyase</keyword>
<dbReference type="InterPro" id="IPR004839">
    <property type="entry name" value="Aminotransferase_I/II_large"/>
</dbReference>
<dbReference type="InterPro" id="IPR015421">
    <property type="entry name" value="PyrdxlP-dep_Trfase_major"/>
</dbReference>
<protein>
    <recommendedName>
        <fullName evidence="4">threonine-phosphate decarboxylase</fullName>
        <ecNumber evidence="4">4.1.1.81</ecNumber>
    </recommendedName>
    <alternativeName>
        <fullName evidence="8">L-threonine-O-3-phosphate decarboxylase</fullName>
    </alternativeName>
</protein>
<evidence type="ECO:0000256" key="6">
    <source>
        <dbReference type="ARBA" id="ARBA00022898"/>
    </source>
</evidence>
<gene>
    <name evidence="11" type="ORF">GV368_06865</name>
</gene>
<comment type="function">
    <text evidence="2">Decarboxylates L-threonine-O-3-phosphate to yield (R)-1-amino-2-propanol O-2-phosphate, the precursor for the linkage between the nucleotide loop and the corrin ring in cobalamin.</text>
</comment>
<dbReference type="CDD" id="cd00609">
    <property type="entry name" value="AAT_like"/>
    <property type="match status" value="1"/>
</dbReference>
<dbReference type="Pfam" id="PF00155">
    <property type="entry name" value="Aminotran_1_2"/>
    <property type="match status" value="1"/>
</dbReference>
<comment type="catalytic activity">
    <reaction evidence="9">
        <text>O-phospho-L-threonine + H(+) = (R)-1-aminopropan-2-yl phosphate + CO2</text>
        <dbReference type="Rhea" id="RHEA:11492"/>
        <dbReference type="ChEBI" id="CHEBI:15378"/>
        <dbReference type="ChEBI" id="CHEBI:16526"/>
        <dbReference type="ChEBI" id="CHEBI:58563"/>
        <dbReference type="ChEBI" id="CHEBI:58675"/>
        <dbReference type="EC" id="4.1.1.81"/>
    </reaction>
</comment>
<dbReference type="RefSeq" id="WP_169116001.1">
    <property type="nucleotide sequence ID" value="NZ_JAAAUB010000008.1"/>
</dbReference>
<dbReference type="InterPro" id="IPR015424">
    <property type="entry name" value="PyrdxlP-dep_Trfase"/>
</dbReference>
<evidence type="ECO:0000256" key="9">
    <source>
        <dbReference type="ARBA" id="ARBA00048531"/>
    </source>
</evidence>
<comment type="pathway">
    <text evidence="3">Cofactor biosynthesis; adenosylcobalamin biosynthesis.</text>
</comment>
<keyword evidence="5" id="KW-0169">Cobalamin biosynthesis</keyword>
<evidence type="ECO:0000256" key="1">
    <source>
        <dbReference type="ARBA" id="ARBA00001933"/>
    </source>
</evidence>
<evidence type="ECO:0000256" key="8">
    <source>
        <dbReference type="ARBA" id="ARBA00029996"/>
    </source>
</evidence>
<accession>A0ABX1QP97</accession>
<evidence type="ECO:0000259" key="10">
    <source>
        <dbReference type="Pfam" id="PF00155"/>
    </source>
</evidence>
<evidence type="ECO:0000256" key="4">
    <source>
        <dbReference type="ARBA" id="ARBA00012285"/>
    </source>
</evidence>
<evidence type="ECO:0000256" key="3">
    <source>
        <dbReference type="ARBA" id="ARBA00004953"/>
    </source>
</evidence>
<keyword evidence="6" id="KW-0663">Pyridoxal phosphate</keyword>
<evidence type="ECO:0000313" key="11">
    <source>
        <dbReference type="EMBL" id="NMH16825.1"/>
    </source>
</evidence>
<sequence length="336" mass="36895">MSRPVHGGRLREAARRHGLPPECWLDLSTGISPWSYPLPPVPEEVWRRLPEEDDGLDELVHAVFGRPALAVPGTQAAISRLPALLPDVRRVLVPHPTYGEHAHAWRTHTVLRCAPTADEIDARLDEVDALVLVHPNNPTGARFPSHKLHAWHRRLAGRGGWLIVDEAFLEPGEAGSLVVETGSPGLVVLRSLGKFWGLAGLRFGLVFAPEPLRERLAALLDPWAVSHPARWAARLALADSTWQERQRARLAAASLALATMLKESGLRVSGRTSLFVWVETPRAPTLAAALERHGILVRRFDDPPGLRFGLPADAAQSERLRAALFEAIAETPRISS</sequence>
<dbReference type="EC" id="4.1.1.81" evidence="4"/>
<feature type="domain" description="Aminotransferase class I/classII large" evidence="10">
    <location>
        <begin position="70"/>
        <end position="310"/>
    </location>
</feature>
<dbReference type="NCBIfam" id="TIGR01140">
    <property type="entry name" value="L_thr_O3P_dcar"/>
    <property type="match status" value="1"/>
</dbReference>
<dbReference type="PANTHER" id="PTHR42885:SF1">
    <property type="entry name" value="THREONINE-PHOSPHATE DECARBOXYLASE"/>
    <property type="match status" value="1"/>
</dbReference>
<reference evidence="11 12" key="1">
    <citation type="journal article" date="2020" name="Curr. Microbiol.">
        <title>Tepidiphilus baoligensis sp. nov., a Novel Bacterium of the Family Hydrogenophilaceae Isolated from an Oil Reservoir.</title>
        <authorList>
            <person name="Zhang X."/>
            <person name="Wang G."/>
            <person name="Ma X."/>
            <person name="Yu J."/>
            <person name="You J."/>
            <person name="Xue Y."/>
            <person name="Ma Y."/>
        </authorList>
    </citation>
    <scope>NUCLEOTIDE SEQUENCE [LARGE SCALE GENOMIC DNA]</scope>
    <source>
        <strain evidence="11 12">B18-69</strain>
    </source>
</reference>
<dbReference type="Gene3D" id="3.40.640.10">
    <property type="entry name" value="Type I PLP-dependent aspartate aminotransferase-like (Major domain)"/>
    <property type="match status" value="1"/>
</dbReference>
<dbReference type="SUPFAM" id="SSF53383">
    <property type="entry name" value="PLP-dependent transferases"/>
    <property type="match status" value="1"/>
</dbReference>
<dbReference type="Gene3D" id="3.90.1150.10">
    <property type="entry name" value="Aspartate Aminotransferase, domain 1"/>
    <property type="match status" value="1"/>
</dbReference>
<organism evidence="11 12">
    <name type="scientific">Tepidiphilus baoligensis</name>
    <dbReference type="NCBI Taxonomy" id="2698687"/>
    <lineage>
        <taxon>Bacteria</taxon>
        <taxon>Pseudomonadati</taxon>
        <taxon>Pseudomonadota</taxon>
        <taxon>Hydrogenophilia</taxon>
        <taxon>Hydrogenophilales</taxon>
        <taxon>Hydrogenophilaceae</taxon>
        <taxon>Tepidiphilus</taxon>
    </lineage>
</organism>
<dbReference type="PANTHER" id="PTHR42885">
    <property type="entry name" value="HISTIDINOL-PHOSPHATE AMINOTRANSFERASE-RELATED"/>
    <property type="match status" value="1"/>
</dbReference>
<keyword evidence="12" id="KW-1185">Reference proteome</keyword>
<comment type="caution">
    <text evidence="11">The sequence shown here is derived from an EMBL/GenBank/DDBJ whole genome shotgun (WGS) entry which is preliminary data.</text>
</comment>
<proteinExistence type="predicted"/>
<evidence type="ECO:0000313" key="12">
    <source>
        <dbReference type="Proteomes" id="UP000669605"/>
    </source>
</evidence>
<comment type="cofactor">
    <cofactor evidence="1">
        <name>pyridoxal 5'-phosphate</name>
        <dbReference type="ChEBI" id="CHEBI:597326"/>
    </cofactor>
</comment>
<dbReference type="InterPro" id="IPR015422">
    <property type="entry name" value="PyrdxlP-dep_Trfase_small"/>
</dbReference>
<evidence type="ECO:0000256" key="5">
    <source>
        <dbReference type="ARBA" id="ARBA00022573"/>
    </source>
</evidence>
<name>A0ABX1QP97_9PROT</name>
<dbReference type="GO" id="GO:0048472">
    <property type="term" value="F:threonine-phosphate decarboxylase activity"/>
    <property type="evidence" value="ECO:0007669"/>
    <property type="project" value="UniProtKB-EC"/>
</dbReference>
<dbReference type="Proteomes" id="UP000669605">
    <property type="component" value="Unassembled WGS sequence"/>
</dbReference>